<evidence type="ECO:0000313" key="2">
    <source>
        <dbReference type="Proteomes" id="UP000473574"/>
    </source>
</evidence>
<organism evidence="1 2">
    <name type="scientific">Adonisia turfae CCMR0082</name>
    <dbReference type="NCBI Taxonomy" id="2304604"/>
    <lineage>
        <taxon>Bacteria</taxon>
        <taxon>Bacillati</taxon>
        <taxon>Cyanobacteriota</taxon>
        <taxon>Adonisia</taxon>
        <taxon>Adonisia turfae</taxon>
    </lineage>
</organism>
<gene>
    <name evidence="1" type="ORF">D0962_00115</name>
</gene>
<sequence length="64" mass="7137">MRITPAQLQPGDALLVNGQLRIVEGYNPQRGWALRAPRFEEYEIENPAVRVGLGMLDGLAKFLS</sequence>
<proteinExistence type="predicted"/>
<reference evidence="1 2" key="1">
    <citation type="journal article" date="2020" name="Microb. Ecol.">
        <title>Ecogenomics of the Marine Benthic Filamentous Cyanobacterium Adonisia.</title>
        <authorList>
            <person name="Walter J.M."/>
            <person name="Coutinho F.H."/>
            <person name="Leomil L."/>
            <person name="Hargreaves P.I."/>
            <person name="Campeao M.E."/>
            <person name="Vieira V.V."/>
            <person name="Silva B.S."/>
            <person name="Fistarol G.O."/>
            <person name="Salomon P.S."/>
            <person name="Sawabe T."/>
            <person name="Mino S."/>
            <person name="Hosokawa M."/>
            <person name="Miyashita H."/>
            <person name="Maruyama F."/>
            <person name="van Verk M.C."/>
            <person name="Dutilh B.E."/>
            <person name="Thompson C.C."/>
            <person name="Thompson F.L."/>
        </authorList>
    </citation>
    <scope>NUCLEOTIDE SEQUENCE [LARGE SCALE GENOMIC DNA]</scope>
    <source>
        <strain evidence="1 2">CCMR0082</strain>
    </source>
</reference>
<dbReference type="AlphaFoldDB" id="A0A6M0RYG3"/>
<accession>A0A6M0RYG3</accession>
<protein>
    <submittedName>
        <fullName evidence="1">Uncharacterized protein</fullName>
    </submittedName>
</protein>
<evidence type="ECO:0000313" key="1">
    <source>
        <dbReference type="EMBL" id="NEZ61196.1"/>
    </source>
</evidence>
<comment type="caution">
    <text evidence="1">The sequence shown here is derived from an EMBL/GenBank/DDBJ whole genome shotgun (WGS) entry which is preliminary data.</text>
</comment>
<dbReference type="Proteomes" id="UP000473574">
    <property type="component" value="Unassembled WGS sequence"/>
</dbReference>
<dbReference type="EMBL" id="QZCE01000001">
    <property type="protein sequence ID" value="NEZ61196.1"/>
    <property type="molecule type" value="Genomic_DNA"/>
</dbReference>
<name>A0A6M0RYG3_9CYAN</name>